<evidence type="ECO:0000313" key="1">
    <source>
        <dbReference type="EMBL" id="KAB3532165.1"/>
    </source>
</evidence>
<keyword evidence="2" id="KW-1185">Reference proteome</keyword>
<dbReference type="EMBL" id="WBZB01000010">
    <property type="protein sequence ID" value="KAB3532165.1"/>
    <property type="molecule type" value="Genomic_DNA"/>
</dbReference>
<gene>
    <name evidence="1" type="ORF">F8153_02605</name>
</gene>
<protein>
    <submittedName>
        <fullName evidence="1">Epoxyqueuosine reductase</fullName>
    </submittedName>
</protein>
<accession>A0A833M887</accession>
<dbReference type="Proteomes" id="UP000465601">
    <property type="component" value="Unassembled WGS sequence"/>
</dbReference>
<evidence type="ECO:0000313" key="2">
    <source>
        <dbReference type="Proteomes" id="UP000465601"/>
    </source>
</evidence>
<proteinExistence type="predicted"/>
<dbReference type="OrthoDB" id="9784571at2"/>
<dbReference type="RefSeq" id="WP_151864801.1">
    <property type="nucleotide sequence ID" value="NZ_WBZB01000010.1"/>
</dbReference>
<reference evidence="1 2" key="1">
    <citation type="submission" date="2019-10" db="EMBL/GenBank/DDBJ databases">
        <title>Alkaliphilus serpentinus sp. nov. and Alkaliphilus pronyensis sp. nov., two novel anaerobic alkaliphilic species isolated from the serpentinized-hosted hydrothermal field of the Prony Bay (New Caledonia).</title>
        <authorList>
            <person name="Postec A."/>
        </authorList>
    </citation>
    <scope>NUCLEOTIDE SEQUENCE [LARGE SCALE GENOMIC DNA]</scope>
    <source>
        <strain evidence="1 2">LacT</strain>
    </source>
</reference>
<name>A0A833M887_9FIRM</name>
<dbReference type="AlphaFoldDB" id="A0A833M887"/>
<comment type="caution">
    <text evidence="1">The sequence shown here is derived from an EMBL/GenBank/DDBJ whole genome shotgun (WGS) entry which is preliminary data.</text>
</comment>
<organism evidence="1 2">
    <name type="scientific">Alkaliphilus serpentinus</name>
    <dbReference type="NCBI Taxonomy" id="1482731"/>
    <lineage>
        <taxon>Bacteria</taxon>
        <taxon>Bacillati</taxon>
        <taxon>Bacillota</taxon>
        <taxon>Clostridia</taxon>
        <taxon>Peptostreptococcales</taxon>
        <taxon>Natronincolaceae</taxon>
        <taxon>Alkaliphilus</taxon>
    </lineage>
</organism>
<sequence>MKEVISLIKDYVKNYKEMKGTETDWREPIVGIADAGDPMFLELKDIISPSHALPSDFINDAKSVIVFFLPFQEKIVKSNIGDIESSREWDIANIETNNLIVDINKYLHEILTEKGYTSTVLPPTYNYDEKGLISDWSHRHVGYIAGIGTFGINNMLITEKGCCGRMGSIVTNMALMPIIKKEQENCLYKYNGTCGKCIDYCVANAISIDTGYPFVDKKRCNNQIYDDNIPQYSIGIGDACGKCMCNVPCSLTNPVSKLLE</sequence>
<dbReference type="PANTHER" id="PTHR42827">
    <property type="entry name" value="IRON-SULFUR CLUSTER-BINDING PROTEIN-RELATED"/>
    <property type="match status" value="1"/>
</dbReference>
<dbReference type="PANTHER" id="PTHR42827:SF1">
    <property type="entry name" value="IRON-SULFUR CLUSTER-BINDING PROTEIN"/>
    <property type="match status" value="1"/>
</dbReference>